<dbReference type="EMBL" id="MRZV01000126">
    <property type="protein sequence ID" value="PIK58011.1"/>
    <property type="molecule type" value="Genomic_DNA"/>
</dbReference>
<dbReference type="Pfam" id="PF11232">
    <property type="entry name" value="Med25"/>
    <property type="match status" value="1"/>
</dbReference>
<feature type="region of interest" description="Disordered" evidence="9">
    <location>
        <begin position="62"/>
        <end position="86"/>
    </location>
</feature>
<evidence type="ECO:0000256" key="3">
    <source>
        <dbReference type="ARBA" id="ARBA00022771"/>
    </source>
</evidence>
<reference evidence="11 12" key="1">
    <citation type="journal article" date="2017" name="PLoS Biol.">
        <title>The sea cucumber genome provides insights into morphological evolution and visceral regeneration.</title>
        <authorList>
            <person name="Zhang X."/>
            <person name="Sun L."/>
            <person name="Yuan J."/>
            <person name="Sun Y."/>
            <person name="Gao Y."/>
            <person name="Zhang L."/>
            <person name="Li S."/>
            <person name="Dai H."/>
            <person name="Hamel J.F."/>
            <person name="Liu C."/>
            <person name="Yu Y."/>
            <person name="Liu S."/>
            <person name="Lin W."/>
            <person name="Guo K."/>
            <person name="Jin S."/>
            <person name="Xu P."/>
            <person name="Storey K.B."/>
            <person name="Huan P."/>
            <person name="Zhang T."/>
            <person name="Zhou Y."/>
            <person name="Zhang J."/>
            <person name="Lin C."/>
            <person name="Li X."/>
            <person name="Xing L."/>
            <person name="Huo D."/>
            <person name="Sun M."/>
            <person name="Wang L."/>
            <person name="Mercier A."/>
            <person name="Li F."/>
            <person name="Yang H."/>
            <person name="Xiang J."/>
        </authorList>
    </citation>
    <scope>NUCLEOTIDE SEQUENCE [LARGE SCALE GENOMIC DNA]</scope>
    <source>
        <strain evidence="11">Shaxun</strain>
        <tissue evidence="11">Muscle</tissue>
    </source>
</reference>
<dbReference type="SMART" id="SM00297">
    <property type="entry name" value="BROMO"/>
    <property type="match status" value="1"/>
</dbReference>
<dbReference type="SUPFAM" id="SSF47370">
    <property type="entry name" value="Bromodomain"/>
    <property type="match status" value="1"/>
</dbReference>
<protein>
    <submittedName>
        <fullName evidence="11">Tripartite motif protein 33 isoform 1</fullName>
    </submittedName>
</protein>
<accession>A0A2G8LCN3</accession>
<dbReference type="STRING" id="307972.A0A2G8LCN3"/>
<dbReference type="Pfam" id="PF00439">
    <property type="entry name" value="Bromodomain"/>
    <property type="match status" value="1"/>
</dbReference>
<evidence type="ECO:0000259" key="10">
    <source>
        <dbReference type="PROSITE" id="PS50016"/>
    </source>
</evidence>
<feature type="compositionally biased region" description="Low complexity" evidence="9">
    <location>
        <begin position="415"/>
        <end position="441"/>
    </location>
</feature>
<keyword evidence="12" id="KW-1185">Reference proteome</keyword>
<dbReference type="SUPFAM" id="SSF57903">
    <property type="entry name" value="FYVE/PHD zinc finger"/>
    <property type="match status" value="1"/>
</dbReference>
<keyword evidence="7" id="KW-0539">Nucleus</keyword>
<keyword evidence="4" id="KW-0862">Zinc</keyword>
<name>A0A2G8LCN3_STIJA</name>
<feature type="compositionally biased region" description="Polar residues" evidence="9">
    <location>
        <begin position="62"/>
        <end position="81"/>
    </location>
</feature>
<dbReference type="InterPro" id="IPR021394">
    <property type="entry name" value="Med25_PTOV"/>
</dbReference>
<dbReference type="PROSITE" id="PS01359">
    <property type="entry name" value="ZF_PHD_1"/>
    <property type="match status" value="1"/>
</dbReference>
<evidence type="ECO:0000256" key="4">
    <source>
        <dbReference type="ARBA" id="ARBA00022833"/>
    </source>
</evidence>
<evidence type="ECO:0000256" key="7">
    <source>
        <dbReference type="ARBA" id="ARBA00023242"/>
    </source>
</evidence>
<dbReference type="GO" id="GO:0005634">
    <property type="term" value="C:nucleus"/>
    <property type="evidence" value="ECO:0007669"/>
    <property type="project" value="UniProtKB-SubCell"/>
</dbReference>
<dbReference type="InterPro" id="IPR036427">
    <property type="entry name" value="Bromodomain-like_sf"/>
</dbReference>
<evidence type="ECO:0000313" key="12">
    <source>
        <dbReference type="Proteomes" id="UP000230750"/>
    </source>
</evidence>
<feature type="region of interest" description="Disordered" evidence="9">
    <location>
        <begin position="132"/>
        <end position="175"/>
    </location>
</feature>
<proteinExistence type="predicted"/>
<dbReference type="Pfam" id="PF00628">
    <property type="entry name" value="PHD"/>
    <property type="match status" value="1"/>
</dbReference>
<feature type="compositionally biased region" description="Basic and acidic residues" evidence="9">
    <location>
        <begin position="192"/>
        <end position="206"/>
    </location>
</feature>
<evidence type="ECO:0000256" key="9">
    <source>
        <dbReference type="SAM" id="MobiDB-lite"/>
    </source>
</evidence>
<keyword evidence="2" id="KW-0479">Metal-binding</keyword>
<dbReference type="Gene3D" id="2.40.290.30">
    <property type="entry name" value="Mediator complex subunit 25, ACID domain"/>
    <property type="match status" value="1"/>
</dbReference>
<organism evidence="11 12">
    <name type="scientific">Stichopus japonicus</name>
    <name type="common">Sea cucumber</name>
    <dbReference type="NCBI Taxonomy" id="307972"/>
    <lineage>
        <taxon>Eukaryota</taxon>
        <taxon>Metazoa</taxon>
        <taxon>Echinodermata</taxon>
        <taxon>Eleutherozoa</taxon>
        <taxon>Echinozoa</taxon>
        <taxon>Holothuroidea</taxon>
        <taxon>Aspidochirotacea</taxon>
        <taxon>Aspidochirotida</taxon>
        <taxon>Stichopodidae</taxon>
        <taxon>Apostichopus</taxon>
    </lineage>
</organism>
<dbReference type="InterPro" id="IPR001487">
    <property type="entry name" value="Bromodomain"/>
</dbReference>
<dbReference type="InterPro" id="IPR019787">
    <property type="entry name" value="Znf_PHD-finger"/>
</dbReference>
<evidence type="ECO:0000313" key="11">
    <source>
        <dbReference type="EMBL" id="PIK58011.1"/>
    </source>
</evidence>
<dbReference type="SMART" id="SM00249">
    <property type="entry name" value="PHD"/>
    <property type="match status" value="1"/>
</dbReference>
<feature type="compositionally biased region" description="Basic and acidic residues" evidence="9">
    <location>
        <begin position="744"/>
        <end position="757"/>
    </location>
</feature>
<dbReference type="GO" id="GO:0000785">
    <property type="term" value="C:chromatin"/>
    <property type="evidence" value="ECO:0007669"/>
    <property type="project" value="TreeGrafter"/>
</dbReference>
<dbReference type="OrthoDB" id="1870062at2759"/>
<dbReference type="Gene3D" id="1.20.920.10">
    <property type="entry name" value="Bromodomain-like"/>
    <property type="match status" value="1"/>
</dbReference>
<dbReference type="InterPro" id="IPR013083">
    <property type="entry name" value="Znf_RING/FYVE/PHD"/>
</dbReference>
<keyword evidence="6" id="KW-0103">Bromodomain</keyword>
<evidence type="ECO:0000256" key="2">
    <source>
        <dbReference type="ARBA" id="ARBA00022723"/>
    </source>
</evidence>
<dbReference type="InterPro" id="IPR038196">
    <property type="entry name" value="Med25_PTOV_sf"/>
</dbReference>
<dbReference type="AlphaFoldDB" id="A0A2G8LCN3"/>
<dbReference type="PANTHER" id="PTHR45915">
    <property type="entry name" value="TRANSCRIPTION INTERMEDIARY FACTOR"/>
    <property type="match status" value="1"/>
</dbReference>
<dbReference type="InterPro" id="IPR001965">
    <property type="entry name" value="Znf_PHD"/>
</dbReference>
<feature type="compositionally biased region" description="Polar residues" evidence="9">
    <location>
        <begin position="209"/>
        <end position="218"/>
    </location>
</feature>
<keyword evidence="3 8" id="KW-0863">Zinc-finger</keyword>
<feature type="compositionally biased region" description="Polar residues" evidence="9">
    <location>
        <begin position="10"/>
        <end position="37"/>
    </location>
</feature>
<dbReference type="GO" id="GO:0008270">
    <property type="term" value="F:zinc ion binding"/>
    <property type="evidence" value="ECO:0007669"/>
    <property type="project" value="UniProtKB-KW"/>
</dbReference>
<feature type="region of interest" description="Disordered" evidence="9">
    <location>
        <begin position="744"/>
        <end position="771"/>
    </location>
</feature>
<feature type="region of interest" description="Disordered" evidence="9">
    <location>
        <begin position="543"/>
        <end position="563"/>
    </location>
</feature>
<dbReference type="PANTHER" id="PTHR45915:SF6">
    <property type="entry name" value="E3 UBIQUITIN-PROTEIN LIGASE TRIM33"/>
    <property type="match status" value="1"/>
</dbReference>
<comment type="subcellular location">
    <subcellularLocation>
        <location evidence="1">Nucleus</location>
    </subcellularLocation>
</comment>
<dbReference type="PROSITE" id="PS50016">
    <property type="entry name" value="ZF_PHD_2"/>
    <property type="match status" value="1"/>
</dbReference>
<gene>
    <name evidence="11" type="ORF">BSL78_05099</name>
</gene>
<comment type="caution">
    <text evidence="11">The sequence shown here is derived from an EMBL/GenBank/DDBJ whole genome shotgun (WGS) entry which is preliminary data.</text>
</comment>
<feature type="region of interest" description="Disordered" evidence="9">
    <location>
        <begin position="415"/>
        <end position="453"/>
    </location>
</feature>
<dbReference type="Gene3D" id="3.30.40.10">
    <property type="entry name" value="Zinc/RING finger domain, C3HC4 (zinc finger)"/>
    <property type="match status" value="1"/>
</dbReference>
<sequence>MLSKAMVRFDQQTTSKPTFNVSTQPPVSTSMSAPLQSTHMPRLAQNRPKFTTVRLPHPGLSLSVSPIQSPTINNHSDNRNPLQRRPVPILPRPLAVKDAELRIPSISPNSVRSLQQEQDILLNIPNIADELPQSNKHQQNNNSSQANSSTEAVLNTGDISDGGSRPPALIVTNHPGSIQTSCKLIKFTAPRNPEDNKSPEEIHIKPEPGTTSSENSSCQKEKEVQQQAVVNSDVLSDGKYRIWSGKLTWRENADKPKEPSPSYSVVKCHFHDFHTDAPTTINVSSWPDKFSMHLIPRHYIKSIEEHIKGAKKLFIEFDKDDENKKQVDKITTALLADMVGIACYFTGPTKIGVFIVACIRRLQKYVALVPAQQKEVLRTLRDVAGDKMRVYLQEIAKQQPKPVMPATTPENAQTTLTTTTASTSSSSSTTTSANDTNTTDNAENHTGKLANIGNMIGGDGTGYNDIPKKSNPDDPNEDWCAVCQNGGDLLCCDSCPRVFHLQCHIPPLLSTPNDSVPWSCTFCQELAEEPEVLVAENGVVQDTVAGTEEAGEGSRKRKREEKLTERDRKLLSLLSDAHAVVIPSLPRCSVCPDAQPALMPCLPLCPAYPDAQSALIPSPPRWPAYPMPSLPRCPACPDAQSALMPSLPLCPAYSDALPALMPSSWVLSDHHTRYGSIYNQAHLVPSNSDYYQNVDEMLSDLKLMFSNCFAYNGMEASVSQMAKTLQRHLNKLINQFLPDYGSEVDKNDPTWSGEDRASKRKRKPKDIVHIK</sequence>
<dbReference type="InterPro" id="IPR011011">
    <property type="entry name" value="Znf_FYVE_PHD"/>
</dbReference>
<evidence type="ECO:0000256" key="5">
    <source>
        <dbReference type="ARBA" id="ARBA00023054"/>
    </source>
</evidence>
<keyword evidence="5" id="KW-0175">Coiled coil</keyword>
<feature type="compositionally biased region" description="Low complexity" evidence="9">
    <location>
        <begin position="133"/>
        <end position="149"/>
    </location>
</feature>
<evidence type="ECO:0000256" key="8">
    <source>
        <dbReference type="PROSITE-ProRule" id="PRU00146"/>
    </source>
</evidence>
<feature type="domain" description="PHD-type" evidence="10">
    <location>
        <begin position="477"/>
        <end position="526"/>
    </location>
</feature>
<feature type="region of interest" description="Disordered" evidence="9">
    <location>
        <begin position="1"/>
        <end position="37"/>
    </location>
</feature>
<dbReference type="InterPro" id="IPR019786">
    <property type="entry name" value="Zinc_finger_PHD-type_CS"/>
</dbReference>
<dbReference type="CDD" id="cd15541">
    <property type="entry name" value="PHD_TIF1_like"/>
    <property type="match status" value="1"/>
</dbReference>
<dbReference type="Proteomes" id="UP000230750">
    <property type="component" value="Unassembled WGS sequence"/>
</dbReference>
<evidence type="ECO:0000256" key="6">
    <source>
        <dbReference type="ARBA" id="ARBA00023117"/>
    </source>
</evidence>
<evidence type="ECO:0000256" key="1">
    <source>
        <dbReference type="ARBA" id="ARBA00004123"/>
    </source>
</evidence>
<feature type="region of interest" description="Disordered" evidence="9">
    <location>
        <begin position="189"/>
        <end position="225"/>
    </location>
</feature>